<feature type="region of interest" description="Disordered" evidence="1">
    <location>
        <begin position="96"/>
        <end position="131"/>
    </location>
</feature>
<organism evidence="2">
    <name type="scientific">Daucus carota subsp. sativus</name>
    <name type="common">Carrot</name>
    <dbReference type="NCBI Taxonomy" id="79200"/>
    <lineage>
        <taxon>Eukaryota</taxon>
        <taxon>Viridiplantae</taxon>
        <taxon>Streptophyta</taxon>
        <taxon>Embryophyta</taxon>
        <taxon>Tracheophyta</taxon>
        <taxon>Spermatophyta</taxon>
        <taxon>Magnoliopsida</taxon>
        <taxon>eudicotyledons</taxon>
        <taxon>Gunneridae</taxon>
        <taxon>Pentapetalae</taxon>
        <taxon>asterids</taxon>
        <taxon>campanulids</taxon>
        <taxon>Apiales</taxon>
        <taxon>Apiaceae</taxon>
        <taxon>Apioideae</taxon>
        <taxon>Scandiceae</taxon>
        <taxon>Daucinae</taxon>
        <taxon>Daucus</taxon>
        <taxon>Daucus sect. Daucus</taxon>
    </lineage>
</organism>
<name>A0A164XLT9_DAUCS</name>
<accession>A0A164XLT9</accession>
<dbReference type="Gramene" id="KZM93336">
    <property type="protein sequence ID" value="KZM93336"/>
    <property type="gene ID" value="DCAR_016581"/>
</dbReference>
<gene>
    <name evidence="2" type="ORF">DCAR_016581</name>
</gene>
<dbReference type="EMBL" id="LNRQ01000005">
    <property type="protein sequence ID" value="KZM93336.1"/>
    <property type="molecule type" value="Genomic_DNA"/>
</dbReference>
<proteinExistence type="predicted"/>
<evidence type="ECO:0000256" key="1">
    <source>
        <dbReference type="SAM" id="MobiDB-lite"/>
    </source>
</evidence>
<sequence>MPADTESRSNDTTILTDVVGLASGIGEVDIVGNNWKKRDLHIITNQKLKFIESSNSNKYTLEEKMFFHRMNIKELVDSKWSEDLTIRDNVKEKLTYNDGLQPPRECGKRESSMVDDAEESGANKVEGGVSGNQLKAAVEVRKRRKMVVLDDDDDNDNGDAN</sequence>
<evidence type="ECO:0000313" key="2">
    <source>
        <dbReference type="EMBL" id="KZM93336.1"/>
    </source>
</evidence>
<protein>
    <submittedName>
        <fullName evidence="2">Uncharacterized protein</fullName>
    </submittedName>
</protein>
<comment type="caution">
    <text evidence="2">The sequence shown here is derived from an EMBL/GenBank/DDBJ whole genome shotgun (WGS) entry which is preliminary data.</text>
</comment>
<dbReference type="AlphaFoldDB" id="A0A164XLT9"/>
<reference evidence="2" key="1">
    <citation type="journal article" date="2016" name="Nat. Genet.">
        <title>A high-quality carrot genome assembly provides new insights into carotenoid accumulation and asterid genome evolution.</title>
        <authorList>
            <person name="Iorizzo M."/>
            <person name="Ellison S."/>
            <person name="Senalik D."/>
            <person name="Zeng P."/>
            <person name="Satapoomin P."/>
            <person name="Huang J."/>
            <person name="Bowman M."/>
            <person name="Iovene M."/>
            <person name="Sanseverino W."/>
            <person name="Cavagnaro P."/>
            <person name="Yildiz M."/>
            <person name="Macko-Podgorni A."/>
            <person name="Moranska E."/>
            <person name="Grzebelus E."/>
            <person name="Grzebelus D."/>
            <person name="Ashrafi H."/>
            <person name="Zheng Z."/>
            <person name="Cheng S."/>
            <person name="Spooner D."/>
            <person name="Van Deynze A."/>
            <person name="Simon P."/>
        </authorList>
    </citation>
    <scope>NUCLEOTIDE SEQUENCE [LARGE SCALE GENOMIC DNA]</scope>
    <source>
        <tissue evidence="2">Leaf</tissue>
    </source>
</reference>